<organism evidence="2 3">
    <name type="scientific">Citreimonas salinaria</name>
    <dbReference type="NCBI Taxonomy" id="321339"/>
    <lineage>
        <taxon>Bacteria</taxon>
        <taxon>Pseudomonadati</taxon>
        <taxon>Pseudomonadota</taxon>
        <taxon>Alphaproteobacteria</taxon>
        <taxon>Rhodobacterales</taxon>
        <taxon>Roseobacteraceae</taxon>
        <taxon>Citreimonas</taxon>
    </lineage>
</organism>
<feature type="chain" id="PRO_5011673617" evidence="1">
    <location>
        <begin position="20"/>
        <end position="96"/>
    </location>
</feature>
<dbReference type="EMBL" id="FNPF01000010">
    <property type="protein sequence ID" value="SDY55084.1"/>
    <property type="molecule type" value="Genomic_DNA"/>
</dbReference>
<dbReference type="AlphaFoldDB" id="A0A1H3KTU7"/>
<reference evidence="2 3" key="1">
    <citation type="submission" date="2016-10" db="EMBL/GenBank/DDBJ databases">
        <authorList>
            <person name="de Groot N.N."/>
        </authorList>
    </citation>
    <scope>NUCLEOTIDE SEQUENCE [LARGE SCALE GENOMIC DNA]</scope>
    <source>
        <strain evidence="2 3">DSM 26880</strain>
    </source>
</reference>
<dbReference type="RefSeq" id="WP_089883842.1">
    <property type="nucleotide sequence ID" value="NZ_FNPF01000010.1"/>
</dbReference>
<accession>A0A1H3KTU7</accession>
<sequence>MKSLIAAFVVTLFATSAIAQSGCVPHADAMEVRAGTHSEERIGMGLSANGTLMEIWANHDTGTWTILRVLPSGIACIAELGSHFMLYEVTPGGAPT</sequence>
<protein>
    <submittedName>
        <fullName evidence="2">Uncharacterized protein</fullName>
    </submittedName>
</protein>
<name>A0A1H3KTU7_9RHOB</name>
<gene>
    <name evidence="2" type="ORF">SAMN05444340_11082</name>
</gene>
<feature type="signal peptide" evidence="1">
    <location>
        <begin position="1"/>
        <end position="19"/>
    </location>
</feature>
<keyword evidence="3" id="KW-1185">Reference proteome</keyword>
<keyword evidence="1" id="KW-0732">Signal</keyword>
<dbReference type="STRING" id="321339.SAMN05444340_11082"/>
<proteinExistence type="predicted"/>
<evidence type="ECO:0000313" key="2">
    <source>
        <dbReference type="EMBL" id="SDY55084.1"/>
    </source>
</evidence>
<evidence type="ECO:0000313" key="3">
    <source>
        <dbReference type="Proteomes" id="UP000199286"/>
    </source>
</evidence>
<dbReference type="Proteomes" id="UP000199286">
    <property type="component" value="Unassembled WGS sequence"/>
</dbReference>
<evidence type="ECO:0000256" key="1">
    <source>
        <dbReference type="SAM" id="SignalP"/>
    </source>
</evidence>
<dbReference type="OrthoDB" id="9810895at2"/>